<dbReference type="InParanoid" id="A0A5C3P6Q7"/>
<reference evidence="2 3" key="1">
    <citation type="journal article" date="2019" name="Nat. Ecol. Evol.">
        <title>Megaphylogeny resolves global patterns of mushroom evolution.</title>
        <authorList>
            <person name="Varga T."/>
            <person name="Krizsan K."/>
            <person name="Foldi C."/>
            <person name="Dima B."/>
            <person name="Sanchez-Garcia M."/>
            <person name="Sanchez-Ramirez S."/>
            <person name="Szollosi G.J."/>
            <person name="Szarkandi J.G."/>
            <person name="Papp V."/>
            <person name="Albert L."/>
            <person name="Andreopoulos W."/>
            <person name="Angelini C."/>
            <person name="Antonin V."/>
            <person name="Barry K.W."/>
            <person name="Bougher N.L."/>
            <person name="Buchanan P."/>
            <person name="Buyck B."/>
            <person name="Bense V."/>
            <person name="Catcheside P."/>
            <person name="Chovatia M."/>
            <person name="Cooper J."/>
            <person name="Damon W."/>
            <person name="Desjardin D."/>
            <person name="Finy P."/>
            <person name="Geml J."/>
            <person name="Haridas S."/>
            <person name="Hughes K."/>
            <person name="Justo A."/>
            <person name="Karasinski D."/>
            <person name="Kautmanova I."/>
            <person name="Kiss B."/>
            <person name="Kocsube S."/>
            <person name="Kotiranta H."/>
            <person name="LaButti K.M."/>
            <person name="Lechner B.E."/>
            <person name="Liimatainen K."/>
            <person name="Lipzen A."/>
            <person name="Lukacs Z."/>
            <person name="Mihaltcheva S."/>
            <person name="Morgado L.N."/>
            <person name="Niskanen T."/>
            <person name="Noordeloos M.E."/>
            <person name="Ohm R.A."/>
            <person name="Ortiz-Santana B."/>
            <person name="Ovrebo C."/>
            <person name="Racz N."/>
            <person name="Riley R."/>
            <person name="Savchenko A."/>
            <person name="Shiryaev A."/>
            <person name="Soop K."/>
            <person name="Spirin V."/>
            <person name="Szebenyi C."/>
            <person name="Tomsovsky M."/>
            <person name="Tulloss R.E."/>
            <person name="Uehling J."/>
            <person name="Grigoriev I.V."/>
            <person name="Vagvolgyi C."/>
            <person name="Papp T."/>
            <person name="Martin F.M."/>
            <person name="Miettinen O."/>
            <person name="Hibbett D.S."/>
            <person name="Nagy L.G."/>
        </authorList>
    </citation>
    <scope>NUCLEOTIDE SEQUENCE [LARGE SCALE GENOMIC DNA]</scope>
    <source>
        <strain evidence="2 3">HHB13444</strain>
    </source>
</reference>
<dbReference type="Proteomes" id="UP000308197">
    <property type="component" value="Unassembled WGS sequence"/>
</dbReference>
<feature type="region of interest" description="Disordered" evidence="1">
    <location>
        <begin position="1"/>
        <end position="61"/>
    </location>
</feature>
<accession>A0A5C3P6Q7</accession>
<evidence type="ECO:0000313" key="3">
    <source>
        <dbReference type="Proteomes" id="UP000308197"/>
    </source>
</evidence>
<keyword evidence="3" id="KW-1185">Reference proteome</keyword>
<evidence type="ECO:0000256" key="1">
    <source>
        <dbReference type="SAM" id="MobiDB-lite"/>
    </source>
</evidence>
<gene>
    <name evidence="2" type="ORF">K466DRAFT_588206</name>
</gene>
<proteinExistence type="predicted"/>
<organism evidence="2 3">
    <name type="scientific">Polyporus arcularius HHB13444</name>
    <dbReference type="NCBI Taxonomy" id="1314778"/>
    <lineage>
        <taxon>Eukaryota</taxon>
        <taxon>Fungi</taxon>
        <taxon>Dikarya</taxon>
        <taxon>Basidiomycota</taxon>
        <taxon>Agaricomycotina</taxon>
        <taxon>Agaricomycetes</taxon>
        <taxon>Polyporales</taxon>
        <taxon>Polyporaceae</taxon>
        <taxon>Polyporus</taxon>
    </lineage>
</organism>
<dbReference type="EMBL" id="ML211260">
    <property type="protein sequence ID" value="TFK85324.1"/>
    <property type="molecule type" value="Genomic_DNA"/>
</dbReference>
<protein>
    <submittedName>
        <fullName evidence="2">Uncharacterized protein</fullName>
    </submittedName>
</protein>
<evidence type="ECO:0000313" key="2">
    <source>
        <dbReference type="EMBL" id="TFK85324.1"/>
    </source>
</evidence>
<dbReference type="AlphaFoldDB" id="A0A5C3P6Q7"/>
<name>A0A5C3P6Q7_9APHY</name>
<sequence length="125" mass="13418">MPQSQTTNRLRHRSRLPVSPVDLKSNAHSPRPDVPLPLPDPQPQPLNLHSWYPPPDSHLPEPSLEAAAAAQCTQARICCTGGGTRALSSSVSRSSLQIARRGKGSIYVPCTSLVSRRARAHTASG</sequence>
<feature type="compositionally biased region" description="Pro residues" evidence="1">
    <location>
        <begin position="32"/>
        <end position="44"/>
    </location>
</feature>